<dbReference type="EMBL" id="MN740728">
    <property type="protein sequence ID" value="QHS80994.1"/>
    <property type="molecule type" value="Genomic_DNA"/>
</dbReference>
<evidence type="ECO:0000256" key="1">
    <source>
        <dbReference type="SAM" id="MobiDB-lite"/>
    </source>
</evidence>
<protein>
    <submittedName>
        <fullName evidence="2">Uncharacterized protein</fullName>
    </submittedName>
</protein>
<sequence>MSSNTGIAGIAKGLEGLQLSVDQTTRKAANTVRGVLPFTGVTAAQAAPATTAATAATAAAKSSSIDPYDFDCILQFPLGANKENLKNLKKISLKQPIQSPSRIVETAYHILQIPHSVAHDWSHSHTRYYINKSAYYDIILKDPYLIPSRLSEFWILPFQHGEETVAKKLGDKLRPSKSGGQRKYTKRNIHKKKSTRKHK</sequence>
<accession>A0A6C0AMG8</accession>
<organism evidence="2">
    <name type="scientific">viral metagenome</name>
    <dbReference type="NCBI Taxonomy" id="1070528"/>
    <lineage>
        <taxon>unclassified sequences</taxon>
        <taxon>metagenomes</taxon>
        <taxon>organismal metagenomes</taxon>
    </lineage>
</organism>
<feature type="compositionally biased region" description="Basic residues" evidence="1">
    <location>
        <begin position="183"/>
        <end position="199"/>
    </location>
</feature>
<feature type="region of interest" description="Disordered" evidence="1">
    <location>
        <begin position="167"/>
        <end position="199"/>
    </location>
</feature>
<dbReference type="AlphaFoldDB" id="A0A6C0AMG8"/>
<proteinExistence type="predicted"/>
<reference evidence="2" key="1">
    <citation type="journal article" date="2020" name="Nature">
        <title>Giant virus diversity and host interactions through global metagenomics.</title>
        <authorList>
            <person name="Schulz F."/>
            <person name="Roux S."/>
            <person name="Paez-Espino D."/>
            <person name="Jungbluth S."/>
            <person name="Walsh D.A."/>
            <person name="Denef V.J."/>
            <person name="McMahon K.D."/>
            <person name="Konstantinidis K.T."/>
            <person name="Eloe-Fadrosh E.A."/>
            <person name="Kyrpides N.C."/>
            <person name="Woyke T."/>
        </authorList>
    </citation>
    <scope>NUCLEOTIDE SEQUENCE</scope>
    <source>
        <strain evidence="2">GVMAG-S-1101161-73</strain>
    </source>
</reference>
<name>A0A6C0AMG8_9ZZZZ</name>
<evidence type="ECO:0000313" key="2">
    <source>
        <dbReference type="EMBL" id="QHS80994.1"/>
    </source>
</evidence>